<dbReference type="EMBL" id="OBEG01000002">
    <property type="protein sequence ID" value="SNY81298.1"/>
    <property type="molecule type" value="Genomic_DNA"/>
</dbReference>
<dbReference type="InterPro" id="IPR011991">
    <property type="entry name" value="ArsR-like_HTH"/>
</dbReference>
<accession>A0A285L8L9</accession>
<feature type="compositionally biased region" description="Low complexity" evidence="4">
    <location>
        <begin position="43"/>
        <end position="59"/>
    </location>
</feature>
<dbReference type="STRING" id="1379680.GCA_001612615_06313"/>
<proteinExistence type="predicted"/>
<dbReference type="AlphaFoldDB" id="A0A285L8L9"/>
<organism evidence="6 7">
    <name type="scientific">Nocardia amikacinitolerans</name>
    <dbReference type="NCBI Taxonomy" id="756689"/>
    <lineage>
        <taxon>Bacteria</taxon>
        <taxon>Bacillati</taxon>
        <taxon>Actinomycetota</taxon>
        <taxon>Actinomycetes</taxon>
        <taxon>Mycobacteriales</taxon>
        <taxon>Nocardiaceae</taxon>
        <taxon>Nocardia</taxon>
    </lineage>
</organism>
<gene>
    <name evidence="6" type="ORF">SAMN04244553_2887</name>
</gene>
<evidence type="ECO:0000313" key="6">
    <source>
        <dbReference type="EMBL" id="SNY81298.1"/>
    </source>
</evidence>
<dbReference type="PANTHER" id="PTHR33204:SF18">
    <property type="entry name" value="TRANSCRIPTIONAL REGULATORY PROTEIN"/>
    <property type="match status" value="1"/>
</dbReference>
<evidence type="ECO:0000259" key="5">
    <source>
        <dbReference type="PROSITE" id="PS51118"/>
    </source>
</evidence>
<dbReference type="Gene3D" id="1.10.10.10">
    <property type="entry name" value="Winged helix-like DNA-binding domain superfamily/Winged helix DNA-binding domain"/>
    <property type="match status" value="1"/>
</dbReference>
<name>A0A285L8L9_9NOCA</name>
<evidence type="ECO:0000256" key="4">
    <source>
        <dbReference type="SAM" id="MobiDB-lite"/>
    </source>
</evidence>
<dbReference type="RefSeq" id="WP_245910094.1">
    <property type="nucleotide sequence ID" value="NZ_OBEG01000002.1"/>
</dbReference>
<dbReference type="Proteomes" id="UP000219565">
    <property type="component" value="Unassembled WGS sequence"/>
</dbReference>
<dbReference type="InterPro" id="IPR036390">
    <property type="entry name" value="WH_DNA-bd_sf"/>
</dbReference>
<evidence type="ECO:0000256" key="1">
    <source>
        <dbReference type="ARBA" id="ARBA00023015"/>
    </source>
</evidence>
<evidence type="ECO:0000256" key="3">
    <source>
        <dbReference type="ARBA" id="ARBA00023163"/>
    </source>
</evidence>
<dbReference type="PANTHER" id="PTHR33204">
    <property type="entry name" value="TRANSCRIPTIONAL REGULATOR, MARR FAMILY"/>
    <property type="match status" value="1"/>
</dbReference>
<feature type="region of interest" description="Disordered" evidence="4">
    <location>
        <begin position="1"/>
        <end position="144"/>
    </location>
</feature>
<feature type="compositionally biased region" description="Polar residues" evidence="4">
    <location>
        <begin position="91"/>
        <end position="105"/>
    </location>
</feature>
<dbReference type="InterPro" id="IPR002577">
    <property type="entry name" value="HTH_HxlR"/>
</dbReference>
<sequence>MTAAPAETARLSANTGSPPRGPLSPATPSAAHPDAPAPVRPLPSSQQPPTQDAQPDAPAMTRAPHGSSRQDLAQNAERDPDVPAPSRPSDDSPQNASALTRVSDSSSRHDPALAAQRDPDAPASTRQPHESARQNPDLVTYPPYGDYESDCPARMGVDLFGNSWLPVVVYMLRDGPMRPGELRTAIGGISQKMLTQTLRRMEQLTLVHRRRYAEAPPRVEYQLTEAGRDLLGPIYALGEWVDKHGRAVNAALAGEQD</sequence>
<dbReference type="SUPFAM" id="SSF46785">
    <property type="entry name" value="Winged helix' DNA-binding domain"/>
    <property type="match status" value="1"/>
</dbReference>
<keyword evidence="7" id="KW-1185">Reference proteome</keyword>
<evidence type="ECO:0000313" key="7">
    <source>
        <dbReference type="Proteomes" id="UP000219565"/>
    </source>
</evidence>
<dbReference type="PROSITE" id="PS51118">
    <property type="entry name" value="HTH_HXLR"/>
    <property type="match status" value="1"/>
</dbReference>
<evidence type="ECO:0000256" key="2">
    <source>
        <dbReference type="ARBA" id="ARBA00023125"/>
    </source>
</evidence>
<keyword evidence="3" id="KW-0804">Transcription</keyword>
<dbReference type="InterPro" id="IPR036388">
    <property type="entry name" value="WH-like_DNA-bd_sf"/>
</dbReference>
<feature type="domain" description="HTH hxlR-type" evidence="5">
    <location>
        <begin position="151"/>
        <end position="249"/>
    </location>
</feature>
<keyword evidence="1" id="KW-0805">Transcription regulation</keyword>
<reference evidence="6 7" key="1">
    <citation type="submission" date="2017-09" db="EMBL/GenBank/DDBJ databases">
        <authorList>
            <person name="Ehlers B."/>
            <person name="Leendertz F.H."/>
        </authorList>
    </citation>
    <scope>NUCLEOTIDE SEQUENCE [LARGE SCALE GENOMIC DNA]</scope>
    <source>
        <strain evidence="6 7">DSM 45537</strain>
    </source>
</reference>
<dbReference type="CDD" id="cd00090">
    <property type="entry name" value="HTH_ARSR"/>
    <property type="match status" value="1"/>
</dbReference>
<dbReference type="Pfam" id="PF01638">
    <property type="entry name" value="HxlR"/>
    <property type="match status" value="1"/>
</dbReference>
<dbReference type="GO" id="GO:0003677">
    <property type="term" value="F:DNA binding"/>
    <property type="evidence" value="ECO:0007669"/>
    <property type="project" value="UniProtKB-KW"/>
</dbReference>
<protein>
    <submittedName>
        <fullName evidence="6">Transcriptional regulator, HxlR family</fullName>
    </submittedName>
</protein>
<keyword evidence="2" id="KW-0238">DNA-binding</keyword>